<keyword evidence="3" id="KW-1185">Reference proteome</keyword>
<name>A0A2H3DCU8_ARMGA</name>
<evidence type="ECO:0000259" key="1">
    <source>
        <dbReference type="Pfam" id="PF20231"/>
    </source>
</evidence>
<evidence type="ECO:0000313" key="2">
    <source>
        <dbReference type="EMBL" id="PBK86073.1"/>
    </source>
</evidence>
<dbReference type="InterPro" id="IPR046496">
    <property type="entry name" value="DUF6589"/>
</dbReference>
<feature type="non-terminal residue" evidence="2">
    <location>
        <position position="1"/>
    </location>
</feature>
<feature type="domain" description="DUF6589" evidence="1">
    <location>
        <begin position="1"/>
        <end position="61"/>
    </location>
</feature>
<dbReference type="OrthoDB" id="2496395at2759"/>
<accession>A0A2H3DCU8</accession>
<reference evidence="3" key="1">
    <citation type="journal article" date="2017" name="Nat. Ecol. Evol.">
        <title>Genome expansion and lineage-specific genetic innovations in the forest pathogenic fungi Armillaria.</title>
        <authorList>
            <person name="Sipos G."/>
            <person name="Prasanna A.N."/>
            <person name="Walter M.C."/>
            <person name="O'Connor E."/>
            <person name="Balint B."/>
            <person name="Krizsan K."/>
            <person name="Kiss B."/>
            <person name="Hess J."/>
            <person name="Varga T."/>
            <person name="Slot J."/>
            <person name="Riley R."/>
            <person name="Boka B."/>
            <person name="Rigling D."/>
            <person name="Barry K."/>
            <person name="Lee J."/>
            <person name="Mihaltcheva S."/>
            <person name="LaButti K."/>
            <person name="Lipzen A."/>
            <person name="Waldron R."/>
            <person name="Moloney N.M."/>
            <person name="Sperisen C."/>
            <person name="Kredics L."/>
            <person name="Vagvoelgyi C."/>
            <person name="Patrignani A."/>
            <person name="Fitzpatrick D."/>
            <person name="Nagy I."/>
            <person name="Doyle S."/>
            <person name="Anderson J.B."/>
            <person name="Grigoriev I.V."/>
            <person name="Gueldener U."/>
            <person name="Muensterkoetter M."/>
            <person name="Nagy L.G."/>
        </authorList>
    </citation>
    <scope>NUCLEOTIDE SEQUENCE [LARGE SCALE GENOMIC DNA]</scope>
    <source>
        <strain evidence="3">Ar21-2</strain>
    </source>
</reference>
<feature type="non-terminal residue" evidence="2">
    <location>
        <position position="61"/>
    </location>
</feature>
<dbReference type="Proteomes" id="UP000217790">
    <property type="component" value="Unassembled WGS sequence"/>
</dbReference>
<organism evidence="2 3">
    <name type="scientific">Armillaria gallica</name>
    <name type="common">Bulbous honey fungus</name>
    <name type="synonym">Armillaria bulbosa</name>
    <dbReference type="NCBI Taxonomy" id="47427"/>
    <lineage>
        <taxon>Eukaryota</taxon>
        <taxon>Fungi</taxon>
        <taxon>Dikarya</taxon>
        <taxon>Basidiomycota</taxon>
        <taxon>Agaricomycotina</taxon>
        <taxon>Agaricomycetes</taxon>
        <taxon>Agaricomycetidae</taxon>
        <taxon>Agaricales</taxon>
        <taxon>Marasmiineae</taxon>
        <taxon>Physalacriaceae</taxon>
        <taxon>Armillaria</taxon>
    </lineage>
</organism>
<dbReference type="AlphaFoldDB" id="A0A2H3DCU8"/>
<sequence>NTHLLIHDLLYVTEVTCAISDSNFGWVEDILPNLAMMFCGAGGKNYCTEILHFMHNMKKVW</sequence>
<gene>
    <name evidence="2" type="ORF">ARMGADRAFT_873934</name>
</gene>
<dbReference type="EMBL" id="KZ293686">
    <property type="protein sequence ID" value="PBK86073.1"/>
    <property type="molecule type" value="Genomic_DNA"/>
</dbReference>
<dbReference type="Pfam" id="PF20231">
    <property type="entry name" value="DUF6589"/>
    <property type="match status" value="1"/>
</dbReference>
<proteinExistence type="predicted"/>
<evidence type="ECO:0000313" key="3">
    <source>
        <dbReference type="Proteomes" id="UP000217790"/>
    </source>
</evidence>
<dbReference type="InParanoid" id="A0A2H3DCU8"/>
<dbReference type="OMA" id="CTEILHF"/>
<protein>
    <recommendedName>
        <fullName evidence="1">DUF6589 domain-containing protein</fullName>
    </recommendedName>
</protein>